<reference evidence="2 3" key="1">
    <citation type="submission" date="2020-05" db="EMBL/GenBank/DDBJ databases">
        <title>Tigecycline resistant gene in Empedobacter stercoris.</title>
        <authorList>
            <person name="Chen Y."/>
            <person name="Cheng Y."/>
            <person name="Zhou K."/>
        </authorList>
    </citation>
    <scope>NUCLEOTIDE SEQUENCE [LARGE SCALE GENOMIC DNA]</scope>
    <source>
        <strain evidence="2 3">ES202</strain>
    </source>
</reference>
<dbReference type="CDD" id="cd07067">
    <property type="entry name" value="HP_PGM_like"/>
    <property type="match status" value="1"/>
</dbReference>
<dbReference type="RefSeq" id="WP_171621971.1">
    <property type="nucleotide sequence ID" value="NZ_CP104209.1"/>
</dbReference>
<dbReference type="SMART" id="SM00855">
    <property type="entry name" value="PGAM"/>
    <property type="match status" value="1"/>
</dbReference>
<dbReference type="InterPro" id="IPR017578">
    <property type="entry name" value="Ribazole_CobC"/>
</dbReference>
<dbReference type="InterPro" id="IPR050275">
    <property type="entry name" value="PGM_Phosphatase"/>
</dbReference>
<proteinExistence type="predicted"/>
<dbReference type="SUPFAM" id="SSF53254">
    <property type="entry name" value="Phosphoglycerate mutase-like"/>
    <property type="match status" value="1"/>
</dbReference>
<gene>
    <name evidence="2" type="primary">cobC</name>
    <name evidence="2" type="ORF">HMH06_02120</name>
</gene>
<evidence type="ECO:0000256" key="1">
    <source>
        <dbReference type="NCBIfam" id="TIGR03162"/>
    </source>
</evidence>
<keyword evidence="3" id="KW-1185">Reference proteome</keyword>
<evidence type="ECO:0000313" key="2">
    <source>
        <dbReference type="EMBL" id="NOJ74651.1"/>
    </source>
</evidence>
<sequence>MQIFVIRHTKVKIPSSVCYGQTDVDLTDTFLDEVKEIHAKIDHDFDTIFSSPLNRCQQLAYTFSTEIILDNRLKEFNFGDWEMKPWNEIPSEEINPWYDDFVTIPTPNGESMYEMFLRISDFMNDLRNTKLQKILIVAHGGVIRLIWCYLLQIPIKNAFKIPVNYGEIFQFNLGETNEEDFIMRKM</sequence>
<accession>A0ABX1WJ21</accession>
<dbReference type="Pfam" id="PF00300">
    <property type="entry name" value="His_Phos_1"/>
    <property type="match status" value="1"/>
</dbReference>
<dbReference type="NCBIfam" id="TIGR03162">
    <property type="entry name" value="ribazole_cobC"/>
    <property type="match status" value="1"/>
</dbReference>
<comment type="caution">
    <text evidence="2">The sequence shown here is derived from an EMBL/GenBank/DDBJ whole genome shotgun (WGS) entry which is preliminary data.</text>
</comment>
<protein>
    <recommendedName>
        <fullName evidence="1">Alpha-ribazole phosphatase</fullName>
        <ecNumber evidence="1">3.1.3.73</ecNumber>
    </recommendedName>
</protein>
<dbReference type="InterPro" id="IPR013078">
    <property type="entry name" value="His_Pase_superF_clade-1"/>
</dbReference>
<dbReference type="EMBL" id="JABFOQ010000002">
    <property type="protein sequence ID" value="NOJ74651.1"/>
    <property type="molecule type" value="Genomic_DNA"/>
</dbReference>
<dbReference type="PANTHER" id="PTHR48100:SF59">
    <property type="entry name" value="ADENOSYLCOBALAMIN_ALPHA-RIBAZOLE PHOSPHATASE"/>
    <property type="match status" value="1"/>
</dbReference>
<organism evidence="2 3">
    <name type="scientific">Empedobacter stercoris</name>
    <dbReference type="NCBI Taxonomy" id="1628248"/>
    <lineage>
        <taxon>Bacteria</taxon>
        <taxon>Pseudomonadati</taxon>
        <taxon>Bacteroidota</taxon>
        <taxon>Flavobacteriia</taxon>
        <taxon>Flavobacteriales</taxon>
        <taxon>Weeksellaceae</taxon>
        <taxon>Empedobacter</taxon>
    </lineage>
</organism>
<dbReference type="EC" id="3.1.3.73" evidence="1"/>
<dbReference type="Gene3D" id="3.40.50.1240">
    <property type="entry name" value="Phosphoglycerate mutase-like"/>
    <property type="match status" value="1"/>
</dbReference>
<dbReference type="PANTHER" id="PTHR48100">
    <property type="entry name" value="BROAD-SPECIFICITY PHOSPHATASE YOR283W-RELATED"/>
    <property type="match status" value="1"/>
</dbReference>
<name>A0ABX1WJ21_9FLAO</name>
<dbReference type="Proteomes" id="UP000580344">
    <property type="component" value="Unassembled WGS sequence"/>
</dbReference>
<dbReference type="InterPro" id="IPR029033">
    <property type="entry name" value="His_PPase_superfam"/>
</dbReference>
<evidence type="ECO:0000313" key="3">
    <source>
        <dbReference type="Proteomes" id="UP000580344"/>
    </source>
</evidence>